<gene>
    <name evidence="3" type="ORF">CF651_25170</name>
</gene>
<organism evidence="3 4">
    <name type="scientific">Paenibacillus rigui</name>
    <dbReference type="NCBI Taxonomy" id="554312"/>
    <lineage>
        <taxon>Bacteria</taxon>
        <taxon>Bacillati</taxon>
        <taxon>Bacillota</taxon>
        <taxon>Bacilli</taxon>
        <taxon>Bacillales</taxon>
        <taxon>Paenibacillaceae</taxon>
        <taxon>Paenibacillus</taxon>
    </lineage>
</organism>
<reference evidence="3 4" key="1">
    <citation type="submission" date="2017-07" db="EMBL/GenBank/DDBJ databases">
        <title>Genome sequencing and assembly of Paenibacillus rigui.</title>
        <authorList>
            <person name="Mayilraj S."/>
        </authorList>
    </citation>
    <scope>NUCLEOTIDE SEQUENCE [LARGE SCALE GENOMIC DNA]</scope>
    <source>
        <strain evidence="3 4">JCM 16352</strain>
    </source>
</reference>
<dbReference type="PANTHER" id="PTHR33803:SF3">
    <property type="entry name" value="BLL1974 PROTEIN"/>
    <property type="match status" value="1"/>
</dbReference>
<feature type="non-terminal residue" evidence="3">
    <location>
        <position position="320"/>
    </location>
</feature>
<dbReference type="Pfam" id="PF05598">
    <property type="entry name" value="DUF772"/>
    <property type="match status" value="1"/>
</dbReference>
<dbReference type="PANTHER" id="PTHR33803">
    <property type="entry name" value="IS1478 TRANSPOSASE"/>
    <property type="match status" value="1"/>
</dbReference>
<protein>
    <submittedName>
        <fullName evidence="3">IS5/IS1182 family transposase</fullName>
    </submittedName>
</protein>
<keyword evidence="4" id="KW-1185">Reference proteome</keyword>
<dbReference type="AlphaFoldDB" id="A0A229UJG8"/>
<feature type="region of interest" description="Disordered" evidence="1">
    <location>
        <begin position="133"/>
        <end position="169"/>
    </location>
</feature>
<evidence type="ECO:0000313" key="4">
    <source>
        <dbReference type="Proteomes" id="UP000215509"/>
    </source>
</evidence>
<proteinExistence type="predicted"/>
<dbReference type="EMBL" id="NMQW01000044">
    <property type="protein sequence ID" value="OXM83532.1"/>
    <property type="molecule type" value="Genomic_DNA"/>
</dbReference>
<dbReference type="OrthoDB" id="9770860at2"/>
<dbReference type="Proteomes" id="UP000215509">
    <property type="component" value="Unassembled WGS sequence"/>
</dbReference>
<evidence type="ECO:0000256" key="1">
    <source>
        <dbReference type="SAM" id="MobiDB-lite"/>
    </source>
</evidence>
<comment type="caution">
    <text evidence="3">The sequence shown here is derived from an EMBL/GenBank/DDBJ whole genome shotgun (WGS) entry which is preliminary data.</text>
</comment>
<evidence type="ECO:0000313" key="3">
    <source>
        <dbReference type="EMBL" id="OXM83532.1"/>
    </source>
</evidence>
<sequence length="320" mass="37814">MYRKTESQIQLFEDFFLPFGGKLNKDNRWVQLAAIIPWWRAEEKYAKAFKKSMRGHTSLSVRMALGALYIKERMQLDDRETVEQIMENPYYQYFLGLPGFQEKPPFHPSLMTHFRKRLGETVVNQINDWILEEETERNKRDDNDPPEPPSDGKGDSTTTKTTEPVKSNRGKLMLDATCAPADLAYPTDLKLLNEAREKLEMIIDVLHQPHVGREKKPRTYRENARKHYLSIAKRRRVGAKQIRKAIGKQLRYVSRNLRIVELLAEQGGLQRLNRWQYRQLLIISELYRQQREMFQNQTHSVEDRIVSLFQPHVRLSLIHI</sequence>
<dbReference type="InterPro" id="IPR008490">
    <property type="entry name" value="Transposase_InsH_N"/>
</dbReference>
<dbReference type="RefSeq" id="WP_144029108.1">
    <property type="nucleotide sequence ID" value="NZ_NMQW01000044.1"/>
</dbReference>
<accession>A0A229UJG8</accession>
<name>A0A229UJG8_9BACL</name>
<feature type="domain" description="Transposase InsH N-terminal" evidence="2">
    <location>
        <begin position="22"/>
        <end position="117"/>
    </location>
</feature>
<evidence type="ECO:0000259" key="2">
    <source>
        <dbReference type="Pfam" id="PF05598"/>
    </source>
</evidence>